<sequence length="160" mass="18732">MKLAEALRIRKDYLSRLRQLESRINDNCSVQEGDEPAENPNELIEQYMSLSSELSNLICNINLSNTQIKFLFGNHEEPKSMTQALAERDQYIRNIEVIRNTTKKGVIKRDMYSRSEIKFVSTVKVKDYQHLLDKLAQQLRILDTKIQEQNWLSDLITEVT</sequence>
<dbReference type="Gene3D" id="6.10.320.10">
    <property type="match status" value="1"/>
</dbReference>
<reference evidence="1 2" key="1">
    <citation type="submission" date="2015-11" db="EMBL/GenBank/DDBJ databases">
        <title>The genome of Debaryomyces fabryi.</title>
        <authorList>
            <person name="Tafer H."/>
            <person name="Lopandic K."/>
        </authorList>
    </citation>
    <scope>NUCLEOTIDE SEQUENCE [LARGE SCALE GENOMIC DNA]</scope>
    <source>
        <strain evidence="1 2">CBS 789</strain>
    </source>
</reference>
<dbReference type="Proteomes" id="UP000054251">
    <property type="component" value="Unassembled WGS sequence"/>
</dbReference>
<evidence type="ECO:0000313" key="2">
    <source>
        <dbReference type="Proteomes" id="UP000054251"/>
    </source>
</evidence>
<evidence type="ECO:0008006" key="3">
    <source>
        <dbReference type="Google" id="ProtNLM"/>
    </source>
</evidence>
<keyword evidence="2" id="KW-1185">Reference proteome</keyword>
<gene>
    <name evidence="1" type="ORF">AC631_04815</name>
</gene>
<dbReference type="NCBIfam" id="NF038048">
    <property type="entry name" value="DIP1984_fam"/>
    <property type="match status" value="1"/>
</dbReference>
<dbReference type="CDD" id="cd12208">
    <property type="entry name" value="DIP1984-like"/>
    <property type="match status" value="1"/>
</dbReference>
<dbReference type="AlphaFoldDB" id="A0A0V1PTE6"/>
<evidence type="ECO:0000313" key="1">
    <source>
        <dbReference type="EMBL" id="KRZ99426.1"/>
    </source>
</evidence>
<protein>
    <recommendedName>
        <fullName evidence="3">Septicolysin</fullName>
    </recommendedName>
</protein>
<dbReference type="Pfam" id="PF20935">
    <property type="entry name" value="DUF6847"/>
    <property type="match status" value="1"/>
</dbReference>
<dbReference type="OrthoDB" id="4009151at2759"/>
<dbReference type="RefSeq" id="XP_015465529.1">
    <property type="nucleotide sequence ID" value="XM_015613644.1"/>
</dbReference>
<name>A0A0V1PTE6_9ASCO</name>
<organism evidence="1 2">
    <name type="scientific">Debaryomyces fabryi</name>
    <dbReference type="NCBI Taxonomy" id="58627"/>
    <lineage>
        <taxon>Eukaryota</taxon>
        <taxon>Fungi</taxon>
        <taxon>Dikarya</taxon>
        <taxon>Ascomycota</taxon>
        <taxon>Saccharomycotina</taxon>
        <taxon>Pichiomycetes</taxon>
        <taxon>Debaryomycetaceae</taxon>
        <taxon>Debaryomyces</taxon>
    </lineage>
</organism>
<proteinExistence type="predicted"/>
<comment type="caution">
    <text evidence="1">The sequence shown here is derived from an EMBL/GenBank/DDBJ whole genome shotgun (WGS) entry which is preliminary data.</text>
</comment>
<dbReference type="EMBL" id="LMYN01000144">
    <property type="protein sequence ID" value="KRZ99426.1"/>
    <property type="molecule type" value="Genomic_DNA"/>
</dbReference>
<dbReference type="GeneID" id="26841824"/>
<accession>A0A0V1PTE6</accession>
<dbReference type="InterPro" id="IPR047741">
    <property type="entry name" value="DIP1984-like"/>
</dbReference>